<dbReference type="InterPro" id="IPR045584">
    <property type="entry name" value="Pilin-like"/>
</dbReference>
<dbReference type="NCBIfam" id="TIGR02532">
    <property type="entry name" value="IV_pilin_GFxxxE"/>
    <property type="match status" value="1"/>
</dbReference>
<reference evidence="2 3" key="1">
    <citation type="submission" date="2020-04" db="EMBL/GenBank/DDBJ databases">
        <title>Genome sequencing of novel species.</title>
        <authorList>
            <person name="Heo J."/>
            <person name="Kim S.-J."/>
            <person name="Kim J.-S."/>
            <person name="Hong S.-B."/>
            <person name="Kwon S.-W."/>
        </authorList>
    </citation>
    <scope>NUCLEOTIDE SEQUENCE [LARGE SCALE GENOMIC DNA]</scope>
    <source>
        <strain evidence="2 3">GN2-R2</strain>
    </source>
</reference>
<organism evidence="2 3">
    <name type="scientific">Massilia forsythiae</name>
    <dbReference type="NCBI Taxonomy" id="2728020"/>
    <lineage>
        <taxon>Bacteria</taxon>
        <taxon>Pseudomonadati</taxon>
        <taxon>Pseudomonadota</taxon>
        <taxon>Betaproteobacteria</taxon>
        <taxon>Burkholderiales</taxon>
        <taxon>Oxalobacteraceae</taxon>
        <taxon>Telluria group</taxon>
        <taxon>Massilia</taxon>
    </lineage>
</organism>
<dbReference type="KEGG" id="mfy:HH212_18755"/>
<name>A0A7Z2VZ65_9BURK</name>
<dbReference type="SUPFAM" id="SSF54523">
    <property type="entry name" value="Pili subunits"/>
    <property type="match status" value="1"/>
</dbReference>
<dbReference type="PROSITE" id="PS00409">
    <property type="entry name" value="PROKAR_NTER_METHYL"/>
    <property type="match status" value="1"/>
</dbReference>
<dbReference type="EMBL" id="CP051685">
    <property type="protein sequence ID" value="QJE01814.1"/>
    <property type="molecule type" value="Genomic_DNA"/>
</dbReference>
<dbReference type="Pfam" id="PF07963">
    <property type="entry name" value="N_methyl"/>
    <property type="match status" value="1"/>
</dbReference>
<dbReference type="InterPro" id="IPR012902">
    <property type="entry name" value="N_methyl_site"/>
</dbReference>
<keyword evidence="3" id="KW-1185">Reference proteome</keyword>
<evidence type="ECO:0000313" key="2">
    <source>
        <dbReference type="EMBL" id="QJE01814.1"/>
    </source>
</evidence>
<proteinExistence type="predicted"/>
<keyword evidence="1" id="KW-1133">Transmembrane helix</keyword>
<evidence type="ECO:0000256" key="1">
    <source>
        <dbReference type="SAM" id="Phobius"/>
    </source>
</evidence>
<keyword evidence="1" id="KW-0472">Membrane</keyword>
<dbReference type="AlphaFoldDB" id="A0A7Z2VZ65"/>
<protein>
    <submittedName>
        <fullName evidence="2">Type II secretion system protein</fullName>
    </submittedName>
</protein>
<gene>
    <name evidence="2" type="ORF">HH212_18755</name>
</gene>
<dbReference type="Gene3D" id="3.30.700.10">
    <property type="entry name" value="Glycoprotein, Type 4 Pilin"/>
    <property type="match status" value="1"/>
</dbReference>
<dbReference type="Proteomes" id="UP000502415">
    <property type="component" value="Chromosome"/>
</dbReference>
<sequence>MPTTLRSARRQAGFTLIEMVAATAAIGVLTAAVLPKVTALGGAAREASMQAAGGALMTVAATAHGRFLVHGGAAQALEDVTVPLVYGYPAAVPATAAAAGLAKGYTVYTDVSAPTDTTPAVAAGTMSLVHNSIAGTPRAVRCYLVYTQSPGPESPPQVAAGGNTTPGNCA</sequence>
<dbReference type="RefSeq" id="WP_170203887.1">
    <property type="nucleotide sequence ID" value="NZ_CP051685.1"/>
</dbReference>
<evidence type="ECO:0000313" key="3">
    <source>
        <dbReference type="Proteomes" id="UP000502415"/>
    </source>
</evidence>
<accession>A0A7Z2VZ65</accession>
<feature type="transmembrane region" description="Helical" evidence="1">
    <location>
        <begin position="12"/>
        <end position="34"/>
    </location>
</feature>
<keyword evidence="1" id="KW-0812">Transmembrane</keyword>